<organism evidence="2">
    <name type="scientific">marine metagenome</name>
    <dbReference type="NCBI Taxonomy" id="408172"/>
    <lineage>
        <taxon>unclassified sequences</taxon>
        <taxon>metagenomes</taxon>
        <taxon>ecological metagenomes</taxon>
    </lineage>
</organism>
<dbReference type="Pfam" id="PF05258">
    <property type="entry name" value="DciA"/>
    <property type="match status" value="1"/>
</dbReference>
<sequence>MNNSNEVSKRTFVPKTIGESLQKVNQKISSKFGKIDYLIHVKWKQIVGSFFSNHSQPMKISSVKDFIDDKNEYIFSNYLHVNVSPAAAVDFQHFKDKITEKINSYFGYKAIKGIKIHQNFVPKFDDNTTNKQKPKKTKKLNEKVKQHVRGIKDKDLAKSVVK</sequence>
<accession>A0A381WWL3</accession>
<dbReference type="EMBL" id="UINC01013055">
    <property type="protein sequence ID" value="SVA56638.1"/>
    <property type="molecule type" value="Genomic_DNA"/>
</dbReference>
<feature type="compositionally biased region" description="Basic and acidic residues" evidence="1">
    <location>
        <begin position="139"/>
        <end position="162"/>
    </location>
</feature>
<evidence type="ECO:0000256" key="1">
    <source>
        <dbReference type="SAM" id="MobiDB-lite"/>
    </source>
</evidence>
<evidence type="ECO:0000313" key="2">
    <source>
        <dbReference type="EMBL" id="SVA56638.1"/>
    </source>
</evidence>
<feature type="non-terminal residue" evidence="2">
    <location>
        <position position="162"/>
    </location>
</feature>
<dbReference type="PIRSF" id="PIRSF032064">
    <property type="entry name" value="UCP032064"/>
    <property type="match status" value="1"/>
</dbReference>
<protein>
    <recommendedName>
        <fullName evidence="3">DUF721 domain-containing protein</fullName>
    </recommendedName>
</protein>
<evidence type="ECO:0008006" key="3">
    <source>
        <dbReference type="Google" id="ProtNLM"/>
    </source>
</evidence>
<proteinExistence type="predicted"/>
<name>A0A381WWL3_9ZZZZ</name>
<dbReference type="InterPro" id="IPR010593">
    <property type="entry name" value="DUF1159"/>
</dbReference>
<dbReference type="InterPro" id="IPR007922">
    <property type="entry name" value="DciA-like"/>
</dbReference>
<dbReference type="AlphaFoldDB" id="A0A381WWL3"/>
<gene>
    <name evidence="2" type="ORF">METZ01_LOCUS109492</name>
</gene>
<feature type="region of interest" description="Disordered" evidence="1">
    <location>
        <begin position="125"/>
        <end position="162"/>
    </location>
</feature>
<reference evidence="2" key="1">
    <citation type="submission" date="2018-05" db="EMBL/GenBank/DDBJ databases">
        <authorList>
            <person name="Lanie J.A."/>
            <person name="Ng W.-L."/>
            <person name="Kazmierczak K.M."/>
            <person name="Andrzejewski T.M."/>
            <person name="Davidsen T.M."/>
            <person name="Wayne K.J."/>
            <person name="Tettelin H."/>
            <person name="Glass J.I."/>
            <person name="Rusch D."/>
            <person name="Podicherti R."/>
            <person name="Tsui H.-C.T."/>
            <person name="Winkler M.E."/>
        </authorList>
    </citation>
    <scope>NUCLEOTIDE SEQUENCE</scope>
</reference>